<feature type="domain" description="Acyl-CoA thioesterase-like C-terminal" evidence="2">
    <location>
        <begin position="136"/>
        <end position="258"/>
    </location>
</feature>
<comment type="caution">
    <text evidence="4">The sequence shown here is derived from an EMBL/GenBank/DDBJ whole genome shotgun (WGS) entry which is preliminary data.</text>
</comment>
<protein>
    <submittedName>
        <fullName evidence="3">Thioesterase family protein</fullName>
    </submittedName>
</protein>
<dbReference type="InterPro" id="IPR029069">
    <property type="entry name" value="HotDog_dom_sf"/>
</dbReference>
<dbReference type="Pfam" id="PF13622">
    <property type="entry name" value="4HBT_3"/>
    <property type="match status" value="1"/>
</dbReference>
<evidence type="ECO:0000313" key="5">
    <source>
        <dbReference type="Proteomes" id="UP000024547"/>
    </source>
</evidence>
<dbReference type="Proteomes" id="UP000259173">
    <property type="component" value="Unassembled WGS sequence"/>
</dbReference>
<organism evidence="4 5">
    <name type="scientific">Hyphomonas atlantica</name>
    <dbReference type="NCBI Taxonomy" id="1280948"/>
    <lineage>
        <taxon>Bacteria</taxon>
        <taxon>Pseudomonadati</taxon>
        <taxon>Pseudomonadota</taxon>
        <taxon>Alphaproteobacteria</taxon>
        <taxon>Hyphomonadales</taxon>
        <taxon>Hyphomonadaceae</taxon>
        <taxon>Hyphomonas</taxon>
    </lineage>
</organism>
<keyword evidence="5" id="KW-1185">Reference proteome</keyword>
<reference evidence="4 5" key="1">
    <citation type="journal article" date="2014" name="Antonie Van Leeuwenhoek">
        <title>Hyphomonas beringensis sp. nov. and Hyphomonas chukchiensis sp. nov., isolated from surface seawater of the Bering Sea and Chukchi Sea.</title>
        <authorList>
            <person name="Li C."/>
            <person name="Lai Q."/>
            <person name="Li G."/>
            <person name="Dong C."/>
            <person name="Wang J."/>
            <person name="Liao Y."/>
            <person name="Shao Z."/>
        </authorList>
    </citation>
    <scope>NUCLEOTIDE SEQUENCE [LARGE SCALE GENOMIC DNA]</scope>
    <source>
        <strain evidence="4 5">22II1-22F38</strain>
    </source>
</reference>
<dbReference type="Proteomes" id="UP000024547">
    <property type="component" value="Unassembled WGS sequence"/>
</dbReference>
<dbReference type="STRING" id="1280948.HY36_13940"/>
<dbReference type="PATRIC" id="fig|1280948.3.peg.1027"/>
<dbReference type="InterPro" id="IPR049449">
    <property type="entry name" value="TesB_ACOT8-like_N"/>
</dbReference>
<dbReference type="RefSeq" id="WP_035549425.1">
    <property type="nucleotide sequence ID" value="NZ_AWFH01000005.1"/>
</dbReference>
<sequence length="269" mass="29078">MADGEHARDAFWVPSQSAVDPDRFTYTVPQAACVGPYESQFLMGGVSMAACIHALQVATDLPLLWATVQFAGATGLGADLDIHITRFAEGRSATQAVADLTDNGRMVVHMAAALGGVTNGPQHQFVQMPEVPAPMDCVPSRDIPFARPDNLAGHIERREAYQNDEAGEEYVWVRVRDTGIPDAPLLALMSDFFLGAHSKTRGGRSLDNTVRMHATAKSDWVLNVTRMSGFAAGVAHGTLHQFDESGMLLTTASQTGFMARPQNLPEQER</sequence>
<dbReference type="eggNOG" id="COG1946">
    <property type="taxonomic scope" value="Bacteria"/>
</dbReference>
<feature type="domain" description="Acyl-CoA thioesterase-like N-terminal HotDog" evidence="1">
    <location>
        <begin position="43"/>
        <end position="111"/>
    </location>
</feature>
<dbReference type="OrthoDB" id="3214314at2"/>
<proteinExistence type="predicted"/>
<dbReference type="AlphaFoldDB" id="A0A059E7L5"/>
<dbReference type="EMBL" id="DMBR01000101">
    <property type="protein sequence ID" value="HAE93597.1"/>
    <property type="molecule type" value="Genomic_DNA"/>
</dbReference>
<dbReference type="Gene3D" id="2.40.160.210">
    <property type="entry name" value="Acyl-CoA thioesterase, double hotdog domain"/>
    <property type="match status" value="1"/>
</dbReference>
<reference evidence="3 6" key="2">
    <citation type="journal article" date="2018" name="Nat. Biotechnol.">
        <title>A standardized bacterial taxonomy based on genome phylogeny substantially revises the tree of life.</title>
        <authorList>
            <person name="Parks D.H."/>
            <person name="Chuvochina M."/>
            <person name="Waite D.W."/>
            <person name="Rinke C."/>
            <person name="Skarshewski A."/>
            <person name="Chaumeil P.A."/>
            <person name="Hugenholtz P."/>
        </authorList>
    </citation>
    <scope>NUCLEOTIDE SEQUENCE [LARGE SCALE GENOMIC DNA]</scope>
    <source>
        <strain evidence="3">UBA8557</strain>
    </source>
</reference>
<dbReference type="Pfam" id="PF20789">
    <property type="entry name" value="4HBT_3C"/>
    <property type="match status" value="1"/>
</dbReference>
<evidence type="ECO:0000313" key="3">
    <source>
        <dbReference type="EMBL" id="HAE93597.1"/>
    </source>
</evidence>
<dbReference type="InterPro" id="IPR049450">
    <property type="entry name" value="ACOT8-like_C"/>
</dbReference>
<evidence type="ECO:0000313" key="4">
    <source>
        <dbReference type="EMBL" id="KCZ63590.1"/>
    </source>
</evidence>
<name>A0A059E7L5_9PROT</name>
<evidence type="ECO:0000313" key="6">
    <source>
        <dbReference type="Proteomes" id="UP000259173"/>
    </source>
</evidence>
<evidence type="ECO:0000259" key="1">
    <source>
        <dbReference type="Pfam" id="PF13622"/>
    </source>
</evidence>
<accession>A0A059E7L5</accession>
<dbReference type="InterPro" id="IPR042171">
    <property type="entry name" value="Acyl-CoA_hotdog"/>
</dbReference>
<evidence type="ECO:0000259" key="2">
    <source>
        <dbReference type="Pfam" id="PF20789"/>
    </source>
</evidence>
<dbReference type="SUPFAM" id="SSF54637">
    <property type="entry name" value="Thioesterase/thiol ester dehydrase-isomerase"/>
    <property type="match status" value="2"/>
</dbReference>
<gene>
    <name evidence="3" type="ORF">DCG65_03495</name>
    <name evidence="4" type="ORF">HY36_13940</name>
</gene>
<dbReference type="EMBL" id="AWFH01000005">
    <property type="protein sequence ID" value="KCZ63590.1"/>
    <property type="molecule type" value="Genomic_DNA"/>
</dbReference>